<proteinExistence type="predicted"/>
<accession>A7SCQ2</accession>
<protein>
    <recommendedName>
        <fullName evidence="1">Apextrin C-terminal domain-containing protein</fullName>
    </recommendedName>
</protein>
<name>A7SCQ2_NEMVE</name>
<dbReference type="Proteomes" id="UP000001593">
    <property type="component" value="Unassembled WGS sequence"/>
</dbReference>
<evidence type="ECO:0000259" key="1">
    <source>
        <dbReference type="Pfam" id="PF16977"/>
    </source>
</evidence>
<dbReference type="PANTHER" id="PTHR19324:SF33">
    <property type="entry name" value="MUCIN-5AC"/>
    <property type="match status" value="1"/>
</dbReference>
<dbReference type="InParanoid" id="A7SCQ2"/>
<dbReference type="AlphaFoldDB" id="A7SCQ2"/>
<feature type="non-terminal residue" evidence="2">
    <location>
        <position position="1"/>
    </location>
</feature>
<dbReference type="HOGENOM" id="CLU_078629_0_0_1"/>
<dbReference type="OMA" id="VRISTAC"/>
<evidence type="ECO:0000313" key="3">
    <source>
        <dbReference type="Proteomes" id="UP000001593"/>
    </source>
</evidence>
<gene>
    <name evidence="2" type="ORF">NEMVEDRAFT_v1g113401</name>
</gene>
<dbReference type="eggNOG" id="ENOG502S19H">
    <property type="taxonomic scope" value="Eukaryota"/>
</dbReference>
<keyword evidence="3" id="KW-1185">Reference proteome</keyword>
<feature type="domain" description="Apextrin C-terminal" evidence="1">
    <location>
        <begin position="3"/>
        <end position="205"/>
    </location>
</feature>
<evidence type="ECO:0000313" key="2">
    <source>
        <dbReference type="EMBL" id="EDO38562.1"/>
    </source>
</evidence>
<dbReference type="EMBL" id="DS469624">
    <property type="protein sequence ID" value="EDO38562.1"/>
    <property type="molecule type" value="Genomic_DNA"/>
</dbReference>
<dbReference type="PANTHER" id="PTHR19324">
    <property type="entry name" value="PERFORIN-LIKE PROTEIN 1"/>
    <property type="match status" value="1"/>
</dbReference>
<dbReference type="KEGG" id="nve:5510145"/>
<reference evidence="2 3" key="1">
    <citation type="journal article" date="2007" name="Science">
        <title>Sea anemone genome reveals ancestral eumetazoan gene repertoire and genomic organization.</title>
        <authorList>
            <person name="Putnam N.H."/>
            <person name="Srivastava M."/>
            <person name="Hellsten U."/>
            <person name="Dirks B."/>
            <person name="Chapman J."/>
            <person name="Salamov A."/>
            <person name="Terry A."/>
            <person name="Shapiro H."/>
            <person name="Lindquist E."/>
            <person name="Kapitonov V.V."/>
            <person name="Jurka J."/>
            <person name="Genikhovich G."/>
            <person name="Grigoriev I.V."/>
            <person name="Lucas S.M."/>
            <person name="Steele R.E."/>
            <person name="Finnerty J.R."/>
            <person name="Technau U."/>
            <person name="Martindale M.Q."/>
            <person name="Rokhsar D.S."/>
        </authorList>
    </citation>
    <scope>NUCLEOTIDE SEQUENCE [LARGE SCALE GENOMIC DNA]</scope>
    <source>
        <strain evidence="3">CH2 X CH6</strain>
    </source>
</reference>
<dbReference type="PhylomeDB" id="A7SCQ2"/>
<organism evidence="2 3">
    <name type="scientific">Nematostella vectensis</name>
    <name type="common">Starlet sea anemone</name>
    <dbReference type="NCBI Taxonomy" id="45351"/>
    <lineage>
        <taxon>Eukaryota</taxon>
        <taxon>Metazoa</taxon>
        <taxon>Cnidaria</taxon>
        <taxon>Anthozoa</taxon>
        <taxon>Hexacorallia</taxon>
        <taxon>Actiniaria</taxon>
        <taxon>Edwardsiidae</taxon>
        <taxon>Nematostella</taxon>
    </lineage>
</organism>
<dbReference type="Pfam" id="PF16977">
    <property type="entry name" value="ApeC"/>
    <property type="match status" value="1"/>
</dbReference>
<sequence>MQWPAGKYGLPKALSGCPATTGLTWQTGWRYQDTEDFYGKNAHSASFHLDASVSASNLKRHFCMKTDTKNDNARPSWPKGQYCIYKKGSCPSGFSSGWIRWDDEDIRNSNNYQGTLPDGTYGRNTLIYFCCRSDGSKTIPIPLPTETPFFLLAQGSASCQQVQYAVAVTEWLRFDTEDVNNGDGYGGSYPYGAGINDHTMHYCYY</sequence>
<dbReference type="InterPro" id="IPR031569">
    <property type="entry name" value="ApeC"/>
</dbReference>